<feature type="region of interest" description="Disordered" evidence="1">
    <location>
        <begin position="1"/>
        <end position="78"/>
    </location>
</feature>
<organism evidence="2 3">
    <name type="scientific">Endozoicomonas lisbonensis</name>
    <dbReference type="NCBI Taxonomy" id="3120522"/>
    <lineage>
        <taxon>Bacteria</taxon>
        <taxon>Pseudomonadati</taxon>
        <taxon>Pseudomonadota</taxon>
        <taxon>Gammaproteobacteria</taxon>
        <taxon>Oceanospirillales</taxon>
        <taxon>Endozoicomonadaceae</taxon>
        <taxon>Endozoicomonas</taxon>
    </lineage>
</organism>
<keyword evidence="3" id="KW-1185">Reference proteome</keyword>
<accession>A0ABV2SFT6</accession>
<evidence type="ECO:0000313" key="3">
    <source>
        <dbReference type="Proteomes" id="UP001549366"/>
    </source>
</evidence>
<comment type="caution">
    <text evidence="2">The sequence shown here is derived from an EMBL/GenBank/DDBJ whole genome shotgun (WGS) entry which is preliminary data.</text>
</comment>
<evidence type="ECO:0008006" key="4">
    <source>
        <dbReference type="Google" id="ProtNLM"/>
    </source>
</evidence>
<protein>
    <recommendedName>
        <fullName evidence="4">PI3K/PI4K catalytic domain-containing protein</fullName>
    </recommendedName>
</protein>
<gene>
    <name evidence="2" type="ORF">V5J35_001832</name>
</gene>
<proteinExistence type="predicted"/>
<dbReference type="RefSeq" id="WP_354010967.1">
    <property type="nucleotide sequence ID" value="NZ_JBEWTA010000001.1"/>
</dbReference>
<feature type="compositionally biased region" description="Polar residues" evidence="1">
    <location>
        <begin position="1"/>
        <end position="13"/>
    </location>
</feature>
<feature type="compositionally biased region" description="Basic residues" evidence="1">
    <location>
        <begin position="46"/>
        <end position="61"/>
    </location>
</feature>
<dbReference type="EMBL" id="JBEWTB010000002">
    <property type="protein sequence ID" value="MET4756640.1"/>
    <property type="molecule type" value="Genomic_DNA"/>
</dbReference>
<feature type="compositionally biased region" description="Polar residues" evidence="1">
    <location>
        <begin position="62"/>
        <end position="78"/>
    </location>
</feature>
<dbReference type="Proteomes" id="UP001549366">
    <property type="component" value="Unassembled WGS sequence"/>
</dbReference>
<reference evidence="2 3" key="1">
    <citation type="submission" date="2024-06" db="EMBL/GenBank/DDBJ databases">
        <title>Genomic Encyclopedia of Type Strains, Phase V (KMG-V): Genome sequencing to study the core and pangenomes of soil and plant-associated prokaryotes.</title>
        <authorList>
            <person name="Whitman W."/>
        </authorList>
    </citation>
    <scope>NUCLEOTIDE SEQUENCE [LARGE SCALE GENOMIC DNA]</scope>
    <source>
        <strain evidence="2 3">NE40</strain>
    </source>
</reference>
<evidence type="ECO:0000256" key="1">
    <source>
        <dbReference type="SAM" id="MobiDB-lite"/>
    </source>
</evidence>
<sequence length="671" mass="74325">MSNSSVGASSQNVPAHLSNAPQPANPEKTEGTAFGRKTSRTNNKERKLKGLKNKRAARSQSRKLSNYNVSKSQPRPQVNLTQVHAQPGLNIWTNNPKAITVTPYQGPPINLQNLGKMGNVVVLPPGNWQISSSGQVTPFVLPFPSPLGQNPPGQMVQQFTGHPRTPTQAKTAAPVASAYKNHGLRKLINQSRVSERFHDVQQSSDKLRQKAASVIDAFQKGTSRHSQASASLKSKHLVQIASVLDQHKSEQAKSMPTTAEDIKARAQSQIDSLEEGMQVIAEISNSGRAYYSQEDFSALQTLSREMDAERALLVQVMDDPKSALTEGKLSWGEVTELKRLGYPLNPDLASEFSTLTDADLLKPAEPFGAGKHHSVQKLTFPGVSDNDPPRDYLFKADDAKDNSRYEHVVGKDKYLDKSRPRFAGRNLAAQKLQDALDLRLLPAMTLTTHNGKMGLMMTKAQGVQPFNNETGKPENIAYDSLEKPTVSANLQKNLTDAQWLDCLTGQQDRHSSNLFIDPDTGGVTLIDNDQAFYPGLREVTDPEPDRKIGDWPLPWPGKPELIGRETFEKLEALDEGRIRQDLEPLLDKKEIESTLFRLNDLKQHAQKLADEGKVVDDWLTWRSPTTEDGKGGQRVADFLHSTGKPQSYFNALSQQAEQLYTRPDPQFTRSV</sequence>
<name>A0ABV2SFT6_9GAMM</name>
<evidence type="ECO:0000313" key="2">
    <source>
        <dbReference type="EMBL" id="MET4756640.1"/>
    </source>
</evidence>